<reference evidence="2" key="1">
    <citation type="submission" date="2024-01" db="EMBL/GenBank/DDBJ databases">
        <authorList>
            <person name="Webb A."/>
        </authorList>
    </citation>
    <scope>NUCLEOTIDE SEQUENCE</scope>
    <source>
        <strain evidence="2">Pm1</strain>
    </source>
</reference>
<dbReference type="EMBL" id="CAKLBY020000188">
    <property type="protein sequence ID" value="CAK7932116.1"/>
    <property type="molecule type" value="Genomic_DNA"/>
</dbReference>
<comment type="caution">
    <text evidence="2">The sequence shown here is derived from an EMBL/GenBank/DDBJ whole genome shotgun (WGS) entry which is preliminary data.</text>
</comment>
<accession>A0AAV1UC05</accession>
<proteinExistence type="predicted"/>
<feature type="transmembrane region" description="Helical" evidence="1">
    <location>
        <begin position="12"/>
        <end position="41"/>
    </location>
</feature>
<dbReference type="AlphaFoldDB" id="A0AAV1UC05"/>
<sequence length="104" mass="11839">MLLVLMFVPLVLLLLFLVLPAFLLLVLFELTVLALLELLLIDMMLSSVLRKKEDVAGVLVAEVSGAVIVETVHVTMLLQLQYQWLEEPEEKMLNMLYWSLLVLS</sequence>
<evidence type="ECO:0000313" key="3">
    <source>
        <dbReference type="Proteomes" id="UP001162060"/>
    </source>
</evidence>
<evidence type="ECO:0000256" key="1">
    <source>
        <dbReference type="SAM" id="Phobius"/>
    </source>
</evidence>
<organism evidence="2 3">
    <name type="scientific">Peronospora matthiolae</name>
    <dbReference type="NCBI Taxonomy" id="2874970"/>
    <lineage>
        <taxon>Eukaryota</taxon>
        <taxon>Sar</taxon>
        <taxon>Stramenopiles</taxon>
        <taxon>Oomycota</taxon>
        <taxon>Peronosporomycetes</taxon>
        <taxon>Peronosporales</taxon>
        <taxon>Peronosporaceae</taxon>
        <taxon>Peronospora</taxon>
    </lineage>
</organism>
<keyword evidence="1" id="KW-0472">Membrane</keyword>
<name>A0AAV1UC05_9STRA</name>
<keyword evidence="1" id="KW-0812">Transmembrane</keyword>
<dbReference type="Proteomes" id="UP001162060">
    <property type="component" value="Unassembled WGS sequence"/>
</dbReference>
<gene>
    <name evidence="2" type="ORF">PM001_LOCUS17266</name>
</gene>
<protein>
    <submittedName>
        <fullName evidence="2">Uncharacterized protein</fullName>
    </submittedName>
</protein>
<keyword evidence="1" id="KW-1133">Transmembrane helix</keyword>
<evidence type="ECO:0000313" key="2">
    <source>
        <dbReference type="EMBL" id="CAK7932116.1"/>
    </source>
</evidence>